<dbReference type="AlphaFoldDB" id="A0A1Y5IMZ6"/>
<proteinExistence type="predicted"/>
<organism evidence="3">
    <name type="scientific">Ostreococcus tauri</name>
    <name type="common">Marine green alga</name>
    <dbReference type="NCBI Taxonomy" id="70448"/>
    <lineage>
        <taxon>Eukaryota</taxon>
        <taxon>Viridiplantae</taxon>
        <taxon>Chlorophyta</taxon>
        <taxon>Mamiellophyceae</taxon>
        <taxon>Mamiellales</taxon>
        <taxon>Bathycoccaceae</taxon>
        <taxon>Ostreococcus</taxon>
    </lineage>
</organism>
<keyword evidence="1" id="KW-0863">Zinc-finger</keyword>
<keyword evidence="1" id="KW-0479">Metal-binding</keyword>
<accession>A0A1Y5IMZ6</accession>
<evidence type="ECO:0000259" key="2">
    <source>
        <dbReference type="PROSITE" id="PS50966"/>
    </source>
</evidence>
<dbReference type="EMBL" id="KZ155774">
    <property type="protein sequence ID" value="OUS48325.1"/>
    <property type="molecule type" value="Genomic_DNA"/>
</dbReference>
<evidence type="ECO:0000256" key="1">
    <source>
        <dbReference type="PROSITE-ProRule" id="PRU00325"/>
    </source>
</evidence>
<evidence type="ECO:0000313" key="3">
    <source>
        <dbReference type="EMBL" id="OUS48325.1"/>
    </source>
</evidence>
<name>A0A1Y5IMZ6_OSTTA</name>
<reference evidence="3" key="1">
    <citation type="submission" date="2017-04" db="EMBL/GenBank/DDBJ databases">
        <title>Population genomics of picophytoplankton unveils novel chromosome hypervariability.</title>
        <authorList>
            <consortium name="DOE Joint Genome Institute"/>
            <person name="Blanc-Mathieu R."/>
            <person name="Krasovec M."/>
            <person name="Hebrard M."/>
            <person name="Yau S."/>
            <person name="Desgranges E."/>
            <person name="Martin J."/>
            <person name="Schackwitz W."/>
            <person name="Kuo A."/>
            <person name="Salin G."/>
            <person name="Donnadieu C."/>
            <person name="Desdevises Y."/>
            <person name="Sanchez-Ferandin S."/>
            <person name="Moreau H."/>
            <person name="Rivals E."/>
            <person name="Grigoriev I.V."/>
            <person name="Grimsley N."/>
            <person name="Eyre-Walker A."/>
            <person name="Piganeau G."/>
        </authorList>
    </citation>
    <scope>NUCLEOTIDE SEQUENCE [LARGE SCALE GENOMIC DNA]</scope>
    <source>
        <strain evidence="3">RCC 1115</strain>
    </source>
</reference>
<dbReference type="Proteomes" id="UP000195557">
    <property type="component" value="Unassembled WGS sequence"/>
</dbReference>
<feature type="non-terminal residue" evidence="3">
    <location>
        <position position="74"/>
    </location>
</feature>
<dbReference type="GO" id="GO:0008270">
    <property type="term" value="F:zinc ion binding"/>
    <property type="evidence" value="ECO:0007669"/>
    <property type="project" value="UniProtKB-KW"/>
</dbReference>
<gene>
    <name evidence="3" type="ORF">BE221DRAFT_58924</name>
</gene>
<feature type="domain" description="SWIM-type" evidence="2">
    <location>
        <begin position="22"/>
        <end position="68"/>
    </location>
</feature>
<feature type="non-terminal residue" evidence="3">
    <location>
        <position position="1"/>
    </location>
</feature>
<dbReference type="PROSITE" id="PS50966">
    <property type="entry name" value="ZF_SWIM"/>
    <property type="match status" value="1"/>
</dbReference>
<keyword evidence="1" id="KW-0862">Zinc</keyword>
<sequence>LGGVLEPGTDFDTAMRQSTLFYAVTPLPNAESNAYVKFSCTCVGDKNNRGYQYSRKCKHVFAEGFITKTIDTLP</sequence>
<protein>
    <recommendedName>
        <fullName evidence="2">SWIM-type domain-containing protein</fullName>
    </recommendedName>
</protein>
<dbReference type="InterPro" id="IPR007527">
    <property type="entry name" value="Znf_SWIM"/>
</dbReference>